<organism evidence="2">
    <name type="scientific">hydrothermal vent metagenome</name>
    <dbReference type="NCBI Taxonomy" id="652676"/>
    <lineage>
        <taxon>unclassified sequences</taxon>
        <taxon>metagenomes</taxon>
        <taxon>ecological metagenomes</taxon>
    </lineage>
</organism>
<dbReference type="Pfam" id="PF07238">
    <property type="entry name" value="PilZ"/>
    <property type="match status" value="1"/>
</dbReference>
<protein>
    <recommendedName>
        <fullName evidence="1">PilZ domain-containing protein</fullName>
    </recommendedName>
</protein>
<dbReference type="AlphaFoldDB" id="A0A3B0ZCL4"/>
<dbReference type="Gene3D" id="2.40.10.220">
    <property type="entry name" value="predicted glycosyltransferase like domains"/>
    <property type="match status" value="1"/>
</dbReference>
<dbReference type="GO" id="GO:0035438">
    <property type="term" value="F:cyclic-di-GMP binding"/>
    <property type="evidence" value="ECO:0007669"/>
    <property type="project" value="InterPro"/>
</dbReference>
<reference evidence="2" key="1">
    <citation type="submission" date="2018-06" db="EMBL/GenBank/DDBJ databases">
        <authorList>
            <person name="Zhirakovskaya E."/>
        </authorList>
    </citation>
    <scope>NUCLEOTIDE SEQUENCE</scope>
</reference>
<feature type="domain" description="PilZ" evidence="1">
    <location>
        <begin position="8"/>
        <end position="113"/>
    </location>
</feature>
<dbReference type="SUPFAM" id="SSF141371">
    <property type="entry name" value="PilZ domain-like"/>
    <property type="match status" value="1"/>
</dbReference>
<sequence length="120" mass="13835">MPDHTTEDRRKHKRKAFDIQNSEVHFKLKINDETQEIYQVHDISITGMRISLAEAKLDVAQELTLLVSEADLALSVVAVVRWVGPGSESDIYEYGVEFDNSDMDLNILLFMYLRKHLSQL</sequence>
<evidence type="ECO:0000313" key="2">
    <source>
        <dbReference type="EMBL" id="VAW85933.1"/>
    </source>
</evidence>
<dbReference type="InterPro" id="IPR009875">
    <property type="entry name" value="PilZ_domain"/>
</dbReference>
<gene>
    <name evidence="2" type="ORF">MNBD_GAMMA16-1713</name>
</gene>
<dbReference type="EMBL" id="UOFO01000083">
    <property type="protein sequence ID" value="VAW85933.1"/>
    <property type="molecule type" value="Genomic_DNA"/>
</dbReference>
<accession>A0A3B0ZCL4</accession>
<evidence type="ECO:0000259" key="1">
    <source>
        <dbReference type="Pfam" id="PF07238"/>
    </source>
</evidence>
<proteinExistence type="predicted"/>
<name>A0A3B0ZCL4_9ZZZZ</name>